<comment type="caution">
    <text evidence="19">The sequence shown here is derived from an EMBL/GenBank/DDBJ whole genome shotgun (WGS) entry which is preliminary data.</text>
</comment>
<protein>
    <recommendedName>
        <fullName evidence="5">assimilatory sulfite reductase (NADPH)</fullName>
        <ecNumber evidence="5">1.8.1.2</ecNumber>
    </recommendedName>
</protein>
<evidence type="ECO:0000256" key="11">
    <source>
        <dbReference type="ARBA" id="ARBA00023004"/>
    </source>
</evidence>
<dbReference type="Gene3D" id="3.30.413.10">
    <property type="entry name" value="Sulfite Reductase Hemoprotein, domain 1"/>
    <property type="match status" value="2"/>
</dbReference>
<feature type="domain" description="Nitrite/sulphite reductase 4Fe-4S" evidence="17">
    <location>
        <begin position="171"/>
        <end position="325"/>
    </location>
</feature>
<keyword evidence="10" id="KW-0560">Oxidoreductase</keyword>
<dbReference type="InterPro" id="IPR006067">
    <property type="entry name" value="NO2/SO3_Rdtase_4Fe4S_dom"/>
</dbReference>
<evidence type="ECO:0000256" key="8">
    <source>
        <dbReference type="ARBA" id="ARBA00022723"/>
    </source>
</evidence>
<dbReference type="PANTHER" id="PTHR11493">
    <property type="entry name" value="SULFITE REDUCTASE [NADPH] SUBUNIT BETA-RELATED"/>
    <property type="match status" value="1"/>
</dbReference>
<dbReference type="GO" id="GO:0000103">
    <property type="term" value="P:sulfate assimilation"/>
    <property type="evidence" value="ECO:0007669"/>
    <property type="project" value="UniProtKB-ARBA"/>
</dbReference>
<evidence type="ECO:0000256" key="6">
    <source>
        <dbReference type="ARBA" id="ARBA00022485"/>
    </source>
</evidence>
<dbReference type="OrthoDB" id="9803707at2"/>
<evidence type="ECO:0000256" key="1">
    <source>
        <dbReference type="ARBA" id="ARBA00001929"/>
    </source>
</evidence>
<dbReference type="Gene3D" id="3.90.480.20">
    <property type="match status" value="1"/>
</dbReference>
<evidence type="ECO:0000256" key="16">
    <source>
        <dbReference type="ARBA" id="ARBA00062253"/>
    </source>
</evidence>
<keyword evidence="9" id="KW-0521">NADP</keyword>
<keyword evidence="6" id="KW-0004">4Fe-4S</keyword>
<comment type="cofactor">
    <cofactor evidence="1">
        <name>siroheme</name>
        <dbReference type="ChEBI" id="CHEBI:60052"/>
    </cofactor>
</comment>
<dbReference type="Proteomes" id="UP000261284">
    <property type="component" value="Unassembled WGS sequence"/>
</dbReference>
<dbReference type="AlphaFoldDB" id="A0A3E1NNB4"/>
<comment type="subunit">
    <text evidence="16">Alpha(8)-beta(8). The alpha component is a flavoprotein, the beta component is a hemoprotein.</text>
</comment>
<dbReference type="Pfam" id="PF01077">
    <property type="entry name" value="NIR_SIR"/>
    <property type="match status" value="1"/>
</dbReference>
<evidence type="ECO:0000256" key="10">
    <source>
        <dbReference type="ARBA" id="ARBA00023002"/>
    </source>
</evidence>
<evidence type="ECO:0000256" key="13">
    <source>
        <dbReference type="ARBA" id="ARBA00023192"/>
    </source>
</evidence>
<keyword evidence="13" id="KW-0198">Cysteine biosynthesis</keyword>
<dbReference type="Pfam" id="PF03460">
    <property type="entry name" value="NIR_SIR_ferr"/>
    <property type="match status" value="2"/>
</dbReference>
<dbReference type="InterPro" id="IPR045169">
    <property type="entry name" value="NO2/SO3_Rdtase_4Fe4S_prot"/>
</dbReference>
<evidence type="ECO:0000256" key="14">
    <source>
        <dbReference type="ARBA" id="ARBA00052219"/>
    </source>
</evidence>
<comment type="function">
    <text evidence="15">Component of the sulfite reductase complex that catalyzes the 6-electron reduction of sulfite to sulfide. This is one of several activities required for the biosynthesis of L-cysteine from sulfate.</text>
</comment>
<dbReference type="PROSITE" id="PS00365">
    <property type="entry name" value="NIR_SIR"/>
    <property type="match status" value="1"/>
</dbReference>
<dbReference type="InterPro" id="IPR036136">
    <property type="entry name" value="Nit/Sulf_reduc_fer-like_dom_sf"/>
</dbReference>
<sequence length="560" mass="63249">MSQNNNTNNLSPVERIKLASDGLRGTLKESLRNDLTGALYEDDQSLIKFHGMYQQDDRDRREERSAKKLEWLYSYMVRLRLPGGFLTPEQWEALHHIAGDHATGIIKITTRQTIQLHGIVKSHIKPTLQDFNTVGLDSIAACGDVNRNVICAAHPKQSAIHEQIFAYADKLSQLGLPKTRAYYEIWLNEEPLTDKTKEEDNLYQDRYLPRKFKMAIAIPPNNDVDVFINDLGLIAIIENEQLKGFNIVAGGGLGTTHGNPNTYPRLGTVLGFVDTDEKLFKAAYEIITIQRDYGNRSDRKLSRLKYTIDKMGVEQFKAELEKRCGFALEPARAYSFTERHDLYGWQQNHEGKWYYTVFTENGRVLDTEAVTLKSAMLEVAQVKLANFRFTANQKLILADIEPANKAAVAAILEKHHVLAHTGQASEVRKNSIACVAFNTCPLALAEAQRYLPLLIDKIEVLLARHKLDKEAISVRMTGCPNGCGRPYVAEIGFIGTAYGRYNLHLGGDRYGTRLNTKYRENLDEAAILQELDGLLGLYSAKRKKNESFGDFVLREKIVAI</sequence>
<evidence type="ECO:0000313" key="19">
    <source>
        <dbReference type="EMBL" id="RFM29421.1"/>
    </source>
</evidence>
<evidence type="ECO:0000256" key="9">
    <source>
        <dbReference type="ARBA" id="ARBA00022857"/>
    </source>
</evidence>
<organism evidence="19 20">
    <name type="scientific">Deminuibacter soli</name>
    <dbReference type="NCBI Taxonomy" id="2291815"/>
    <lineage>
        <taxon>Bacteria</taxon>
        <taxon>Pseudomonadati</taxon>
        <taxon>Bacteroidota</taxon>
        <taxon>Chitinophagia</taxon>
        <taxon>Chitinophagales</taxon>
        <taxon>Chitinophagaceae</taxon>
        <taxon>Deminuibacter</taxon>
    </lineage>
</organism>
<evidence type="ECO:0000256" key="12">
    <source>
        <dbReference type="ARBA" id="ARBA00023014"/>
    </source>
</evidence>
<comment type="catalytic activity">
    <reaction evidence="14">
        <text>hydrogen sulfide + 3 NADP(+) + 3 H2O = sulfite + 3 NADPH + 4 H(+)</text>
        <dbReference type="Rhea" id="RHEA:13801"/>
        <dbReference type="ChEBI" id="CHEBI:15377"/>
        <dbReference type="ChEBI" id="CHEBI:15378"/>
        <dbReference type="ChEBI" id="CHEBI:17359"/>
        <dbReference type="ChEBI" id="CHEBI:29919"/>
        <dbReference type="ChEBI" id="CHEBI:57783"/>
        <dbReference type="ChEBI" id="CHEBI:58349"/>
        <dbReference type="EC" id="1.8.1.2"/>
    </reaction>
</comment>
<reference evidence="19 20" key="1">
    <citation type="submission" date="2018-08" db="EMBL/GenBank/DDBJ databases">
        <title>Chitinophagaceae sp. K23C18032701, a novel bacterium isolated from forest soil.</title>
        <authorList>
            <person name="Wang C."/>
        </authorList>
    </citation>
    <scope>NUCLEOTIDE SEQUENCE [LARGE SCALE GENOMIC DNA]</scope>
    <source>
        <strain evidence="19 20">K23C18032701</strain>
    </source>
</reference>
<dbReference type="GO" id="GO:0051539">
    <property type="term" value="F:4 iron, 4 sulfur cluster binding"/>
    <property type="evidence" value="ECO:0007669"/>
    <property type="project" value="UniProtKB-KW"/>
</dbReference>
<evidence type="ECO:0000256" key="4">
    <source>
        <dbReference type="ARBA" id="ARBA00010429"/>
    </source>
</evidence>
<dbReference type="PANTHER" id="PTHR11493:SF47">
    <property type="entry name" value="SULFITE REDUCTASE [NADPH] SUBUNIT BETA"/>
    <property type="match status" value="1"/>
</dbReference>
<evidence type="ECO:0000313" key="20">
    <source>
        <dbReference type="Proteomes" id="UP000261284"/>
    </source>
</evidence>
<name>A0A3E1NNB4_9BACT</name>
<comment type="pathway">
    <text evidence="3">Sulfur metabolism; hydrogen sulfide biosynthesis; hydrogen sulfide from sulfite (NADPH route): step 1/1.</text>
</comment>
<dbReference type="SUPFAM" id="SSF55124">
    <property type="entry name" value="Nitrite/Sulfite reductase N-terminal domain-like"/>
    <property type="match status" value="2"/>
</dbReference>
<dbReference type="GO" id="GO:0009337">
    <property type="term" value="C:sulfite reductase complex (NADPH)"/>
    <property type="evidence" value="ECO:0007669"/>
    <property type="project" value="TreeGrafter"/>
</dbReference>
<dbReference type="NCBIfam" id="NF010029">
    <property type="entry name" value="PRK13504.1"/>
    <property type="match status" value="1"/>
</dbReference>
<keyword evidence="8" id="KW-0479">Metal-binding</keyword>
<evidence type="ECO:0000256" key="7">
    <source>
        <dbReference type="ARBA" id="ARBA00022617"/>
    </source>
</evidence>
<proteinExistence type="inferred from homology"/>
<dbReference type="PRINTS" id="PR00397">
    <property type="entry name" value="SIROHAEM"/>
</dbReference>
<dbReference type="EC" id="1.8.1.2" evidence="5"/>
<dbReference type="GO" id="GO:0004783">
    <property type="term" value="F:sulfite reductase (NADPH) activity"/>
    <property type="evidence" value="ECO:0007669"/>
    <property type="project" value="UniProtKB-EC"/>
</dbReference>
<dbReference type="GO" id="GO:0020037">
    <property type="term" value="F:heme binding"/>
    <property type="evidence" value="ECO:0007669"/>
    <property type="project" value="InterPro"/>
</dbReference>
<comment type="similarity">
    <text evidence="4">Belongs to the nitrite and sulfite reductase 4Fe-4S domain family.</text>
</comment>
<keyword evidence="12" id="KW-0411">Iron-sulfur</keyword>
<keyword evidence="11" id="KW-0408">Iron</keyword>
<dbReference type="InterPro" id="IPR045854">
    <property type="entry name" value="NO2/SO3_Rdtase_4Fe4S_sf"/>
</dbReference>
<dbReference type="InterPro" id="IPR005117">
    <property type="entry name" value="NiRdtase/SiRdtase_haem-b_fer"/>
</dbReference>
<dbReference type="RefSeq" id="WP_116845179.1">
    <property type="nucleotide sequence ID" value="NZ_QTJU01000001.1"/>
</dbReference>
<dbReference type="EMBL" id="QTJU01000001">
    <property type="protein sequence ID" value="RFM29421.1"/>
    <property type="molecule type" value="Genomic_DNA"/>
</dbReference>
<comment type="cofactor">
    <cofactor evidence="2">
        <name>[4Fe-4S] cluster</name>
        <dbReference type="ChEBI" id="CHEBI:49883"/>
    </cofactor>
</comment>
<feature type="domain" description="Nitrite/Sulfite reductase ferredoxin-like" evidence="18">
    <location>
        <begin position="349"/>
        <end position="414"/>
    </location>
</feature>
<evidence type="ECO:0000259" key="17">
    <source>
        <dbReference type="Pfam" id="PF01077"/>
    </source>
</evidence>
<dbReference type="SUPFAM" id="SSF56014">
    <property type="entry name" value="Nitrite and sulphite reductase 4Fe-4S domain-like"/>
    <property type="match status" value="2"/>
</dbReference>
<evidence type="ECO:0000256" key="15">
    <source>
        <dbReference type="ARBA" id="ARBA00057160"/>
    </source>
</evidence>
<keyword evidence="13" id="KW-0028">Amino-acid biosynthesis</keyword>
<evidence type="ECO:0000259" key="18">
    <source>
        <dbReference type="Pfam" id="PF03460"/>
    </source>
</evidence>
<evidence type="ECO:0000256" key="2">
    <source>
        <dbReference type="ARBA" id="ARBA00001966"/>
    </source>
</evidence>
<gene>
    <name evidence="19" type="ORF">DXN05_00070</name>
</gene>
<dbReference type="GO" id="GO:0050311">
    <property type="term" value="F:sulfite reductase (ferredoxin) activity"/>
    <property type="evidence" value="ECO:0007669"/>
    <property type="project" value="TreeGrafter"/>
</dbReference>
<keyword evidence="7" id="KW-0349">Heme</keyword>
<dbReference type="GO" id="GO:0019344">
    <property type="term" value="P:cysteine biosynthetic process"/>
    <property type="evidence" value="ECO:0007669"/>
    <property type="project" value="UniProtKB-KW"/>
</dbReference>
<evidence type="ECO:0000256" key="3">
    <source>
        <dbReference type="ARBA" id="ARBA00004774"/>
    </source>
</evidence>
<dbReference type="GO" id="GO:0046872">
    <property type="term" value="F:metal ion binding"/>
    <property type="evidence" value="ECO:0007669"/>
    <property type="project" value="UniProtKB-KW"/>
</dbReference>
<accession>A0A3E1NNB4</accession>
<feature type="domain" description="Nitrite/Sulfite reductase ferredoxin-like" evidence="18">
    <location>
        <begin position="75"/>
        <end position="131"/>
    </location>
</feature>
<dbReference type="InterPro" id="IPR006066">
    <property type="entry name" value="NO2/SO3_Rdtase_FeS/sirohaem_BS"/>
</dbReference>
<evidence type="ECO:0000256" key="5">
    <source>
        <dbReference type="ARBA" id="ARBA00012604"/>
    </source>
</evidence>
<keyword evidence="20" id="KW-1185">Reference proteome</keyword>
<dbReference type="FunFam" id="3.30.413.10:FF:000003">
    <property type="entry name" value="Sulfite reductase [NADPH] hemoprotein beta-component"/>
    <property type="match status" value="1"/>
</dbReference>